<reference evidence="1" key="1">
    <citation type="submission" date="2021-03" db="EMBL/GenBank/DDBJ databases">
        <authorList>
            <person name="Jaffe A."/>
        </authorList>
    </citation>
    <scope>NUCLEOTIDE SEQUENCE</scope>
    <source>
        <strain evidence="1">RIFCSPHIGHO2_01_FULL_AR10_44_11</strain>
    </source>
</reference>
<dbReference type="AlphaFoldDB" id="A0A8T4KT58"/>
<accession>A0A8T4KT58</accession>
<gene>
    <name evidence="1" type="ORF">J4415_01460</name>
</gene>
<protein>
    <submittedName>
        <fullName evidence="1">Uncharacterized protein</fullName>
    </submittedName>
</protein>
<reference evidence="1" key="2">
    <citation type="submission" date="2021-05" db="EMBL/GenBank/DDBJ databases">
        <title>Protein family content uncovers lineage relationships and bacterial pathway maintenance mechanisms in DPANN archaea.</title>
        <authorList>
            <person name="Castelle C.J."/>
            <person name="Meheust R."/>
            <person name="Jaffe A.L."/>
            <person name="Seitz K."/>
            <person name="Gong X."/>
            <person name="Baker B.J."/>
            <person name="Banfield J.F."/>
        </authorList>
    </citation>
    <scope>NUCLEOTIDE SEQUENCE</scope>
    <source>
        <strain evidence="1">RIFCSPHIGHO2_01_FULL_AR10_44_11</strain>
    </source>
</reference>
<name>A0A8T4KT58_9ARCH</name>
<evidence type="ECO:0000313" key="2">
    <source>
        <dbReference type="Proteomes" id="UP000677687"/>
    </source>
</evidence>
<comment type="caution">
    <text evidence="1">The sequence shown here is derived from an EMBL/GenBank/DDBJ whole genome shotgun (WGS) entry which is preliminary data.</text>
</comment>
<evidence type="ECO:0000313" key="1">
    <source>
        <dbReference type="EMBL" id="MBS3057277.1"/>
    </source>
</evidence>
<dbReference type="EMBL" id="JAGVWD010000019">
    <property type="protein sequence ID" value="MBS3057277.1"/>
    <property type="molecule type" value="Genomic_DNA"/>
</dbReference>
<organism evidence="1 2">
    <name type="scientific">Candidatus Iainarchaeum sp</name>
    <dbReference type="NCBI Taxonomy" id="3101447"/>
    <lineage>
        <taxon>Archaea</taxon>
        <taxon>Candidatus Iainarchaeota</taxon>
        <taxon>Candidatus Iainarchaeia</taxon>
        <taxon>Candidatus Iainarchaeales</taxon>
        <taxon>Candidatus Iainarchaeaceae</taxon>
        <taxon>Candidatus Iainarchaeum</taxon>
    </lineage>
</organism>
<sequence length="52" mass="6431">MRLFQSIKRAIRRKNNTLKQIIRTYLRSRREKLALKRLEAWYIKHGGYGNKR</sequence>
<dbReference type="Proteomes" id="UP000677687">
    <property type="component" value="Unassembled WGS sequence"/>
</dbReference>
<proteinExistence type="predicted"/>